<dbReference type="GO" id="GO:0016763">
    <property type="term" value="F:pentosyltransferase activity"/>
    <property type="evidence" value="ECO:0007669"/>
    <property type="project" value="TreeGrafter"/>
</dbReference>
<dbReference type="RefSeq" id="WP_104794120.1">
    <property type="nucleotide sequence ID" value="NZ_PTPZ01000007.1"/>
</dbReference>
<comment type="caution">
    <text evidence="9">The sequence shown here is derived from an EMBL/GenBank/DDBJ whole genome shotgun (WGS) entry which is preliminary data.</text>
</comment>
<keyword evidence="4" id="KW-0808">Transferase</keyword>
<feature type="transmembrane region" description="Helical" evidence="8">
    <location>
        <begin position="123"/>
        <end position="141"/>
    </location>
</feature>
<dbReference type="Pfam" id="PF11028">
    <property type="entry name" value="TMEM260-like"/>
    <property type="match status" value="1"/>
</dbReference>
<dbReference type="GO" id="GO:0005886">
    <property type="term" value="C:plasma membrane"/>
    <property type="evidence" value="ECO:0007669"/>
    <property type="project" value="UniProtKB-SubCell"/>
</dbReference>
<evidence type="ECO:0000256" key="7">
    <source>
        <dbReference type="ARBA" id="ARBA00023136"/>
    </source>
</evidence>
<dbReference type="InterPro" id="IPR021280">
    <property type="entry name" value="TMEM260-like"/>
</dbReference>
<evidence type="ECO:0000256" key="1">
    <source>
        <dbReference type="ARBA" id="ARBA00004651"/>
    </source>
</evidence>
<comment type="subcellular location">
    <subcellularLocation>
        <location evidence="1">Cell membrane</location>
        <topology evidence="1">Multi-pass membrane protein</topology>
    </subcellularLocation>
</comment>
<evidence type="ECO:0000256" key="8">
    <source>
        <dbReference type="SAM" id="Phobius"/>
    </source>
</evidence>
<dbReference type="EMBL" id="PTPZ01000007">
    <property type="protein sequence ID" value="PPZ90860.1"/>
    <property type="molecule type" value="Genomic_DNA"/>
</dbReference>
<evidence type="ECO:0000256" key="2">
    <source>
        <dbReference type="ARBA" id="ARBA00022475"/>
    </source>
</evidence>
<dbReference type="PANTHER" id="PTHR33908">
    <property type="entry name" value="MANNOSYLTRANSFERASE YKCB-RELATED"/>
    <property type="match status" value="1"/>
</dbReference>
<keyword evidence="3" id="KW-0328">Glycosyltransferase</keyword>
<keyword evidence="5 8" id="KW-0812">Transmembrane</keyword>
<proteinExistence type="predicted"/>
<dbReference type="PANTHER" id="PTHR33908:SF11">
    <property type="entry name" value="MEMBRANE PROTEIN"/>
    <property type="match status" value="1"/>
</dbReference>
<keyword evidence="7 8" id="KW-0472">Membrane</keyword>
<feature type="transmembrane region" description="Helical" evidence="8">
    <location>
        <begin position="249"/>
        <end position="268"/>
    </location>
</feature>
<sequence length="421" mass="48580">MKSTNNQFIFLFIFFIIVYSLGSFSKIPFGDCVGYVLTTEKGIFIKEATATSHILYINTAILIKKLLFIDGILANKILVITSGAAVVSLIYLIVLEMTKKQLTSFISAVVFGFSFSFWRNAEIVEVYTFNAVWITLYYYFALKAYNKNSPKHLFISSIFLGISLWAHIQNILLIPSYLLLLFYFKKKTNAYLFPLLAFCILFGLLFVVNISQNLSFHSVFTSEQGNWVSNSFKKDLSTYLYDFIKSLGYLIYNFNLFVIIGIYGFYLLFTTQPRIAWFILTASLAVYGFSTFYAVSDNYVFFIPFNILFAILIGVGLSKIQNKIMLKSFSFIAFLIPLFYIFSFSIAQHTEKGKNFGEFKSYKGGLNYYLLPWMNENVGIVEFTLENRKAPEKVNWMTYSAMEYINLLKTKNIPEDEIKKH</sequence>
<evidence type="ECO:0000256" key="6">
    <source>
        <dbReference type="ARBA" id="ARBA00022989"/>
    </source>
</evidence>
<organism evidence="9 10">
    <name type="scientific">Cloacibacterium normanense</name>
    <dbReference type="NCBI Taxonomy" id="237258"/>
    <lineage>
        <taxon>Bacteria</taxon>
        <taxon>Pseudomonadati</taxon>
        <taxon>Bacteroidota</taxon>
        <taxon>Flavobacteriia</taxon>
        <taxon>Flavobacteriales</taxon>
        <taxon>Weeksellaceae</taxon>
    </lineage>
</organism>
<protein>
    <recommendedName>
        <fullName evidence="11">DUF2723 domain-containing protein</fullName>
    </recommendedName>
</protein>
<dbReference type="GO" id="GO:0009103">
    <property type="term" value="P:lipopolysaccharide biosynthetic process"/>
    <property type="evidence" value="ECO:0007669"/>
    <property type="project" value="UniProtKB-ARBA"/>
</dbReference>
<feature type="transmembrane region" description="Helical" evidence="8">
    <location>
        <begin position="73"/>
        <end position="95"/>
    </location>
</feature>
<feature type="transmembrane region" description="Helical" evidence="8">
    <location>
        <begin position="275"/>
        <end position="293"/>
    </location>
</feature>
<gene>
    <name evidence="9" type="ORF">C3729_10580</name>
</gene>
<evidence type="ECO:0000313" key="9">
    <source>
        <dbReference type="EMBL" id="PPZ90860.1"/>
    </source>
</evidence>
<feature type="transmembrane region" description="Helical" evidence="8">
    <location>
        <begin position="191"/>
        <end position="210"/>
    </location>
</feature>
<evidence type="ECO:0008006" key="11">
    <source>
        <dbReference type="Google" id="ProtNLM"/>
    </source>
</evidence>
<reference evidence="9 10" key="1">
    <citation type="submission" date="2018-02" db="EMBL/GenBank/DDBJ databases">
        <title>Draft genome sequence of bacterial isolates from marine environment.</title>
        <authorList>
            <person name="Singh S.K."/>
            <person name="Hill R."/>
            <person name="Major S."/>
            <person name="Cai H."/>
            <person name="Li Y."/>
        </authorList>
    </citation>
    <scope>NUCLEOTIDE SEQUENCE [LARGE SCALE GENOMIC DNA]</scope>
    <source>
        <strain evidence="9 10">IMET F</strain>
    </source>
</reference>
<feature type="transmembrane region" description="Helical" evidence="8">
    <location>
        <begin position="6"/>
        <end position="24"/>
    </location>
</feature>
<evidence type="ECO:0000256" key="4">
    <source>
        <dbReference type="ARBA" id="ARBA00022679"/>
    </source>
</evidence>
<evidence type="ECO:0000256" key="3">
    <source>
        <dbReference type="ARBA" id="ARBA00022676"/>
    </source>
</evidence>
<dbReference type="Proteomes" id="UP000238565">
    <property type="component" value="Unassembled WGS sequence"/>
</dbReference>
<feature type="transmembrane region" description="Helical" evidence="8">
    <location>
        <begin position="299"/>
        <end position="317"/>
    </location>
</feature>
<keyword evidence="2" id="KW-1003">Cell membrane</keyword>
<dbReference type="AlphaFoldDB" id="A0A2S7I2P6"/>
<feature type="transmembrane region" description="Helical" evidence="8">
    <location>
        <begin position="329"/>
        <end position="347"/>
    </location>
</feature>
<evidence type="ECO:0000313" key="10">
    <source>
        <dbReference type="Proteomes" id="UP000238565"/>
    </source>
</evidence>
<keyword evidence="6 8" id="KW-1133">Transmembrane helix</keyword>
<accession>A0A2S7I2P6</accession>
<evidence type="ECO:0000256" key="5">
    <source>
        <dbReference type="ARBA" id="ARBA00022692"/>
    </source>
</evidence>
<dbReference type="InterPro" id="IPR050297">
    <property type="entry name" value="LipidA_mod_glycosyltrf_83"/>
</dbReference>
<name>A0A2S7I2P6_9FLAO</name>
<feature type="transmembrane region" description="Helical" evidence="8">
    <location>
        <begin position="153"/>
        <end position="184"/>
    </location>
</feature>